<evidence type="ECO:0000313" key="1">
    <source>
        <dbReference type="Proteomes" id="UP000095281"/>
    </source>
</evidence>
<organism evidence="1 2">
    <name type="scientific">Meloidogyne hapla</name>
    <name type="common">Root-knot nematode worm</name>
    <dbReference type="NCBI Taxonomy" id="6305"/>
    <lineage>
        <taxon>Eukaryota</taxon>
        <taxon>Metazoa</taxon>
        <taxon>Ecdysozoa</taxon>
        <taxon>Nematoda</taxon>
        <taxon>Chromadorea</taxon>
        <taxon>Rhabditida</taxon>
        <taxon>Tylenchina</taxon>
        <taxon>Tylenchomorpha</taxon>
        <taxon>Tylenchoidea</taxon>
        <taxon>Meloidogynidae</taxon>
        <taxon>Meloidogyninae</taxon>
        <taxon>Meloidogyne</taxon>
    </lineage>
</organism>
<evidence type="ECO:0000313" key="2">
    <source>
        <dbReference type="WBParaSite" id="MhA1_Contig113.frz3.gene8"/>
    </source>
</evidence>
<sequence>MDELDSDECLLKHGNLVAKRDIVQSVLEEIPYQVTSYCKANKIQPMNA</sequence>
<proteinExistence type="predicted"/>
<name>A0A1I8AZM4_MELHA</name>
<dbReference type="WBParaSite" id="MhA1_Contig113.frz3.gene8">
    <property type="protein sequence ID" value="MhA1_Contig113.frz3.gene8"/>
    <property type="gene ID" value="MhA1_Contig113.frz3.gene8"/>
</dbReference>
<protein>
    <submittedName>
        <fullName evidence="2">DNA polymerase III subunit epsilon</fullName>
    </submittedName>
</protein>
<accession>A0A1I8AZM4</accession>
<keyword evidence="1" id="KW-1185">Reference proteome</keyword>
<reference evidence="2" key="1">
    <citation type="submission" date="2016-11" db="UniProtKB">
        <authorList>
            <consortium name="WormBaseParasite"/>
        </authorList>
    </citation>
    <scope>IDENTIFICATION</scope>
</reference>
<dbReference type="AlphaFoldDB" id="A0A1I8AZM4"/>
<dbReference type="Proteomes" id="UP000095281">
    <property type="component" value="Unplaced"/>
</dbReference>